<dbReference type="InterPro" id="IPR001451">
    <property type="entry name" value="Hexapep"/>
</dbReference>
<keyword evidence="2" id="KW-1185">Reference proteome</keyword>
<evidence type="ECO:0000313" key="2">
    <source>
        <dbReference type="Proteomes" id="UP001218895"/>
    </source>
</evidence>
<dbReference type="InterPro" id="IPR050484">
    <property type="entry name" value="Transf_Hexapept/Carb_Anhydrase"/>
</dbReference>
<dbReference type="PANTHER" id="PTHR13061:SF29">
    <property type="entry name" value="GAMMA CARBONIC ANHYDRASE-LIKE 1, MITOCHONDRIAL-RELATED"/>
    <property type="match status" value="1"/>
</dbReference>
<dbReference type="EMBL" id="CP091092">
    <property type="protein sequence ID" value="WFN37472.1"/>
    <property type="molecule type" value="Genomic_DNA"/>
</dbReference>
<dbReference type="Proteomes" id="UP001218895">
    <property type="component" value="Chromosome"/>
</dbReference>
<protein>
    <submittedName>
        <fullName evidence="1">Gamma carbonic anhydrase family protein</fullName>
    </submittedName>
</protein>
<name>A0AAF0FRY6_9EURY</name>
<dbReference type="Pfam" id="PF00132">
    <property type="entry name" value="Hexapep"/>
    <property type="match status" value="1"/>
</dbReference>
<accession>A0AAF0FRY6</accession>
<dbReference type="AlphaFoldDB" id="A0AAF0FRY6"/>
<sequence>MSSNIPPGNATFIADNAKIVGKVNLGQDTGIWFGAVLRADRDEITIGKGSNVQDNCVVHESSCHPVNIGKYVTIGHGAVVHGCTIKDRVLVGMGAIVLNGAVIGEDSIIAAGSVITENKVIPPGSLVMGVPGKVVRELSDEQKQSIVKNAEIYIDLAKEYANG</sequence>
<dbReference type="SUPFAM" id="SSF51161">
    <property type="entry name" value="Trimeric LpxA-like enzymes"/>
    <property type="match status" value="1"/>
</dbReference>
<evidence type="ECO:0000313" key="1">
    <source>
        <dbReference type="EMBL" id="WFN37472.1"/>
    </source>
</evidence>
<dbReference type="RefSeq" id="WP_278100313.1">
    <property type="nucleotide sequence ID" value="NZ_CP091092.1"/>
</dbReference>
<proteinExistence type="predicted"/>
<dbReference type="InterPro" id="IPR047324">
    <property type="entry name" value="LbH_gamma_CA-like"/>
</dbReference>
<gene>
    <name evidence="1" type="ORF">L1994_03540</name>
</gene>
<dbReference type="Gene3D" id="2.160.10.10">
    <property type="entry name" value="Hexapeptide repeat proteins"/>
    <property type="match status" value="1"/>
</dbReference>
<organism evidence="1 2">
    <name type="scientific">Methanomicrobium antiquum</name>
    <dbReference type="NCBI Taxonomy" id="487686"/>
    <lineage>
        <taxon>Archaea</taxon>
        <taxon>Methanobacteriati</taxon>
        <taxon>Methanobacteriota</taxon>
        <taxon>Stenosarchaea group</taxon>
        <taxon>Methanomicrobia</taxon>
        <taxon>Methanomicrobiales</taxon>
        <taxon>Methanomicrobiaceae</taxon>
        <taxon>Methanomicrobium</taxon>
    </lineage>
</organism>
<dbReference type="KEGG" id="manq:L1994_03540"/>
<dbReference type="GeneID" id="79949439"/>
<dbReference type="InterPro" id="IPR011004">
    <property type="entry name" value="Trimer_LpxA-like_sf"/>
</dbReference>
<dbReference type="PANTHER" id="PTHR13061">
    <property type="entry name" value="DYNACTIN SUBUNIT P25"/>
    <property type="match status" value="1"/>
</dbReference>
<dbReference type="CDD" id="cd04645">
    <property type="entry name" value="LbH_gamma_CA_like"/>
    <property type="match status" value="1"/>
</dbReference>
<reference evidence="1" key="1">
    <citation type="submission" date="2022-01" db="EMBL/GenBank/DDBJ databases">
        <title>Complete genome of Methanomicrobium antiquum DSM 21220.</title>
        <authorList>
            <person name="Chen S.-C."/>
            <person name="You Y.-T."/>
            <person name="Zhou Y.-Z."/>
            <person name="Lai M.-C."/>
        </authorList>
    </citation>
    <scope>NUCLEOTIDE SEQUENCE</scope>
    <source>
        <strain evidence="1">DSM 21220</strain>
    </source>
</reference>